<comment type="catalytic activity">
    <reaction evidence="8">
        <text>sn-glycerol 3-phosphate + NAD(+) = dihydroxyacetone phosphate + NADH + H(+)</text>
        <dbReference type="Rhea" id="RHEA:11092"/>
        <dbReference type="ChEBI" id="CHEBI:15378"/>
        <dbReference type="ChEBI" id="CHEBI:57540"/>
        <dbReference type="ChEBI" id="CHEBI:57597"/>
        <dbReference type="ChEBI" id="CHEBI:57642"/>
        <dbReference type="ChEBI" id="CHEBI:57945"/>
        <dbReference type="EC" id="1.1.1.94"/>
    </reaction>
</comment>
<keyword evidence="14" id="KW-1185">Reference proteome</keyword>
<dbReference type="InterPro" id="IPR006109">
    <property type="entry name" value="G3P_DH_NAD-dep_C"/>
</dbReference>
<evidence type="ECO:0000256" key="5">
    <source>
        <dbReference type="ARBA" id="ARBA00023098"/>
    </source>
</evidence>
<evidence type="ECO:0000256" key="1">
    <source>
        <dbReference type="ARBA" id="ARBA00011009"/>
    </source>
</evidence>
<keyword evidence="3 8" id="KW-0560">Oxidoreductase</keyword>
<keyword evidence="4 8" id="KW-0520">NAD</keyword>
<dbReference type="EC" id="1.1.1.94" evidence="8"/>
<feature type="binding site" evidence="8">
    <location>
        <position position="282"/>
    </location>
    <ligand>
        <name>NADPH</name>
        <dbReference type="ChEBI" id="CHEBI:57783"/>
    </ligand>
</feature>
<dbReference type="RefSeq" id="WP_341266743.1">
    <property type="nucleotide sequence ID" value="NZ_CP146843.1"/>
</dbReference>
<dbReference type="InterPro" id="IPR011128">
    <property type="entry name" value="G3P_DH_NAD-dep_N"/>
</dbReference>
<feature type="binding site" evidence="8">
    <location>
        <position position="256"/>
    </location>
    <ligand>
        <name>sn-glycerol 3-phosphate</name>
        <dbReference type="ChEBI" id="CHEBI:57597"/>
    </ligand>
</feature>
<feature type="binding site" evidence="8">
    <location>
        <position position="256"/>
    </location>
    <ligand>
        <name>NADPH</name>
        <dbReference type="ChEBI" id="CHEBI:57783"/>
    </ligand>
</feature>
<evidence type="ECO:0000313" key="14">
    <source>
        <dbReference type="Proteomes" id="UP001484199"/>
    </source>
</evidence>
<dbReference type="PANTHER" id="PTHR11728:SF1">
    <property type="entry name" value="GLYCEROL-3-PHOSPHATE DEHYDROGENASE [NAD(+)] 2, CHLOROPLASTIC"/>
    <property type="match status" value="1"/>
</dbReference>
<reference evidence="13" key="1">
    <citation type="submission" date="2024-03" db="EMBL/GenBank/DDBJ databases">
        <title>The Complete Genome of 'Candidatus Phytoplasma fraxini' AshY1 from the Ash Yellows Group.</title>
        <authorList>
            <person name="Boehm J.W."/>
            <person name="Huettel B."/>
            <person name="Schneider B."/>
            <person name="Kube M."/>
        </authorList>
    </citation>
    <scope>NUCLEOTIDE SEQUENCE [LARGE SCALE GENOMIC DNA]</scope>
    <source>
        <strain evidence="13">AshY1</strain>
    </source>
</reference>
<dbReference type="EMBL" id="CP146843">
    <property type="protein sequence ID" value="WYY26333.1"/>
    <property type="molecule type" value="Genomic_DNA"/>
</dbReference>
<dbReference type="Gene3D" id="3.40.50.720">
    <property type="entry name" value="NAD(P)-binding Rossmann-like Domain"/>
    <property type="match status" value="1"/>
</dbReference>
<dbReference type="HAMAP" id="MF_00394">
    <property type="entry name" value="NAD_Glyc3P_dehydrog"/>
    <property type="match status" value="1"/>
</dbReference>
<gene>
    <name evidence="8 13" type="primary">gpsA</name>
    <name evidence="13" type="ORF">AshY1_01970</name>
</gene>
<dbReference type="SUPFAM" id="SSF51735">
    <property type="entry name" value="NAD(P)-binding Rossmann-fold domains"/>
    <property type="match status" value="1"/>
</dbReference>
<comment type="function">
    <text evidence="8">Catalyzes the reduction of the glycolytic intermediate dihydroxyacetone phosphate (DHAP) to sn-glycerol 3-phosphate (G3P), the key precursor for phospholipid synthesis.</text>
</comment>
<feature type="active site" description="Proton acceptor" evidence="8">
    <location>
        <position position="190"/>
    </location>
</feature>
<feature type="binding site" evidence="8">
    <location>
        <position position="12"/>
    </location>
    <ligand>
        <name>NADPH</name>
        <dbReference type="ChEBI" id="CHEBI:57783"/>
    </ligand>
</feature>
<keyword evidence="2 8" id="KW-0444">Lipid biosynthesis</keyword>
<feature type="binding site" evidence="8">
    <location>
        <position position="103"/>
    </location>
    <ligand>
        <name>sn-glycerol 3-phosphate</name>
        <dbReference type="ChEBI" id="CHEBI:57597"/>
    </ligand>
</feature>
<dbReference type="NCBIfam" id="NF000940">
    <property type="entry name" value="PRK00094.1-2"/>
    <property type="match status" value="1"/>
</dbReference>
<evidence type="ECO:0000256" key="9">
    <source>
        <dbReference type="RuleBase" id="RU000437"/>
    </source>
</evidence>
<feature type="binding site" evidence="8">
    <location>
        <position position="255"/>
    </location>
    <ligand>
        <name>sn-glycerol 3-phosphate</name>
        <dbReference type="ChEBI" id="CHEBI:57597"/>
    </ligand>
</feature>
<feature type="binding site" evidence="8">
    <location>
        <position position="32"/>
    </location>
    <ligand>
        <name>NADPH</name>
        <dbReference type="ChEBI" id="CHEBI:57783"/>
    </ligand>
</feature>
<comment type="similarity">
    <text evidence="1 8 9">Belongs to the NAD-dependent glycerol-3-phosphate dehydrogenase family.</text>
</comment>
<accession>A0ABZ2U8B6</accession>
<evidence type="ECO:0000313" key="13">
    <source>
        <dbReference type="EMBL" id="WYY26333.1"/>
    </source>
</evidence>
<dbReference type="PRINTS" id="PR00077">
    <property type="entry name" value="GPDHDRGNASE"/>
</dbReference>
<dbReference type="PIRSF" id="PIRSF000114">
    <property type="entry name" value="Glycerol-3-P_dh"/>
    <property type="match status" value="1"/>
</dbReference>
<dbReference type="Gene3D" id="1.10.1040.10">
    <property type="entry name" value="N-(1-d-carboxylethyl)-l-norvaline Dehydrogenase, domain 2"/>
    <property type="match status" value="1"/>
</dbReference>
<feature type="binding site" evidence="8">
    <location>
        <position position="245"/>
    </location>
    <ligand>
        <name>sn-glycerol 3-phosphate</name>
        <dbReference type="ChEBI" id="CHEBI:57597"/>
    </ligand>
</feature>
<comment type="subcellular location">
    <subcellularLocation>
        <location evidence="8">Cytoplasm</location>
    </subcellularLocation>
</comment>
<name>A0ABZ2U8B6_ASHYP</name>
<feature type="binding site" evidence="8">
    <location>
        <position position="136"/>
    </location>
    <ligand>
        <name>sn-glycerol 3-phosphate</name>
        <dbReference type="ChEBI" id="CHEBI:57597"/>
    </ligand>
</feature>
<evidence type="ECO:0000256" key="3">
    <source>
        <dbReference type="ARBA" id="ARBA00023002"/>
    </source>
</evidence>
<evidence type="ECO:0000256" key="10">
    <source>
        <dbReference type="RuleBase" id="RU000439"/>
    </source>
</evidence>
<evidence type="ECO:0000259" key="12">
    <source>
        <dbReference type="Pfam" id="PF07479"/>
    </source>
</evidence>
<keyword evidence="5 8" id="KW-0443">Lipid metabolism</keyword>
<comment type="catalytic activity">
    <reaction evidence="8 10">
        <text>sn-glycerol 3-phosphate + NADP(+) = dihydroxyacetone phosphate + NADPH + H(+)</text>
        <dbReference type="Rhea" id="RHEA:11096"/>
        <dbReference type="ChEBI" id="CHEBI:15378"/>
        <dbReference type="ChEBI" id="CHEBI:57597"/>
        <dbReference type="ChEBI" id="CHEBI:57642"/>
        <dbReference type="ChEBI" id="CHEBI:57783"/>
        <dbReference type="ChEBI" id="CHEBI:58349"/>
        <dbReference type="EC" id="1.1.1.94"/>
    </reaction>
</comment>
<dbReference type="NCBIfam" id="NF000942">
    <property type="entry name" value="PRK00094.1-4"/>
    <property type="match status" value="1"/>
</dbReference>
<dbReference type="PANTHER" id="PTHR11728">
    <property type="entry name" value="GLYCEROL-3-PHOSPHATE DEHYDROGENASE"/>
    <property type="match status" value="1"/>
</dbReference>
<protein>
    <recommendedName>
        <fullName evidence="8">Glycerol-3-phosphate dehydrogenase [NAD(P)+]</fullName>
        <ecNumber evidence="8">1.1.1.94</ecNumber>
    </recommendedName>
    <alternativeName>
        <fullName evidence="8">NAD(P)(+)-dependent glycerol-3-phosphate dehydrogenase</fullName>
    </alternativeName>
    <alternativeName>
        <fullName evidence="8">NAD(P)H-dependent dihydroxyacetone-phosphate reductase</fullName>
    </alternativeName>
</protein>
<feature type="binding site" evidence="8">
    <location>
        <position position="190"/>
    </location>
    <ligand>
        <name>sn-glycerol 3-phosphate</name>
        <dbReference type="ChEBI" id="CHEBI:57597"/>
    </ligand>
</feature>
<sequence>MKKITIIGGGAWGSTLAQVLADNKHEILIYDKNQKYIQQINKQKHPFFNVVFSPQIKATDSLEQALNYSDFIFLSIPVQNMRNLFKEINQILIFEKNFINVSKGIEFQTNKLVSQIIKEEIKENKIKNYAVLVGPSHAEEVILRKITFLMVASTNQEFALKISRICSNPNYLKITTSNDILGAEICASFKNALALVSGLIDGANFGHNARSAFITFGICEMQKILILFPNSISNNTVLSLAGLGDLSVTIFNENSRNYQAGKKIQMGQTLNQIYEKSNQVIEGIYNLQVFYHLAIQHKIKLPIITNAYKVIFNNEPINNIMLNILDN</sequence>
<feature type="binding site" evidence="8">
    <location>
        <position position="257"/>
    </location>
    <ligand>
        <name>sn-glycerol 3-phosphate</name>
        <dbReference type="ChEBI" id="CHEBI:57597"/>
    </ligand>
</feature>
<organism evidence="13 14">
    <name type="scientific">Ash yellows phytoplasma</name>
    <dbReference type="NCBI Taxonomy" id="35780"/>
    <lineage>
        <taxon>Bacteria</taxon>
        <taxon>Bacillati</taxon>
        <taxon>Mycoplasmatota</taxon>
        <taxon>Mollicutes</taxon>
        <taxon>Acholeplasmatales</taxon>
        <taxon>Acholeplasmataceae</taxon>
        <taxon>Candidatus Phytoplasma</taxon>
        <taxon>16SrVII (Ash yellows group)</taxon>
    </lineage>
</organism>
<keyword evidence="8" id="KW-0547">Nucleotide-binding</keyword>
<dbReference type="InterPro" id="IPR008927">
    <property type="entry name" value="6-PGluconate_DH-like_C_sf"/>
</dbReference>
<dbReference type="InterPro" id="IPR013328">
    <property type="entry name" value="6PGD_dom2"/>
</dbReference>
<feature type="binding site" evidence="8">
    <location>
        <position position="138"/>
    </location>
    <ligand>
        <name>NADPH</name>
        <dbReference type="ChEBI" id="CHEBI:57783"/>
    </ligand>
</feature>
<evidence type="ECO:0000256" key="6">
    <source>
        <dbReference type="ARBA" id="ARBA00023209"/>
    </source>
</evidence>
<evidence type="ECO:0000256" key="4">
    <source>
        <dbReference type="ARBA" id="ARBA00023027"/>
    </source>
</evidence>
<feature type="binding site" evidence="8">
    <location>
        <position position="103"/>
    </location>
    <ligand>
        <name>NADPH</name>
        <dbReference type="ChEBI" id="CHEBI:57783"/>
    </ligand>
</feature>
<dbReference type="Pfam" id="PF07479">
    <property type="entry name" value="NAD_Gly3P_dh_C"/>
    <property type="match status" value="1"/>
</dbReference>
<feature type="binding site" evidence="8">
    <location>
        <position position="280"/>
    </location>
    <ligand>
        <name>NADPH</name>
        <dbReference type="ChEBI" id="CHEBI:57783"/>
    </ligand>
</feature>
<proteinExistence type="inferred from homology"/>
<dbReference type="SUPFAM" id="SSF48179">
    <property type="entry name" value="6-phosphogluconate dehydrogenase C-terminal domain-like"/>
    <property type="match status" value="1"/>
</dbReference>
<comment type="caution">
    <text evidence="8">Lacks conserved residue(s) required for the propagation of feature annotation.</text>
</comment>
<feature type="binding site" evidence="8">
    <location>
        <position position="134"/>
    </location>
    <ligand>
        <name>sn-glycerol 3-phosphate</name>
        <dbReference type="ChEBI" id="CHEBI:57597"/>
    </ligand>
</feature>
<evidence type="ECO:0000256" key="7">
    <source>
        <dbReference type="ARBA" id="ARBA00023264"/>
    </source>
</evidence>
<dbReference type="InterPro" id="IPR006168">
    <property type="entry name" value="G3P_DH_NAD-dep"/>
</dbReference>
<keyword evidence="7 8" id="KW-1208">Phospholipid metabolism</keyword>
<keyword evidence="6 8" id="KW-0594">Phospholipid biosynthesis</keyword>
<feature type="domain" description="Glycerol-3-phosphate dehydrogenase NAD-dependent N-terminal" evidence="11">
    <location>
        <begin position="3"/>
        <end position="159"/>
    </location>
</feature>
<dbReference type="InterPro" id="IPR036291">
    <property type="entry name" value="NAD(P)-bd_dom_sf"/>
</dbReference>
<comment type="pathway">
    <text evidence="8">Membrane lipid metabolism; glycerophospholipid metabolism.</text>
</comment>
<evidence type="ECO:0000256" key="8">
    <source>
        <dbReference type="HAMAP-Rule" id="MF_00394"/>
    </source>
</evidence>
<keyword evidence="8" id="KW-0521">NADP</keyword>
<evidence type="ECO:0000259" key="11">
    <source>
        <dbReference type="Pfam" id="PF01210"/>
    </source>
</evidence>
<evidence type="ECO:0000256" key="2">
    <source>
        <dbReference type="ARBA" id="ARBA00022516"/>
    </source>
</evidence>
<dbReference type="Pfam" id="PF01210">
    <property type="entry name" value="NAD_Gly3P_dh_N"/>
    <property type="match status" value="1"/>
</dbReference>
<feature type="domain" description="Glycerol-3-phosphate dehydrogenase NAD-dependent C-terminal" evidence="12">
    <location>
        <begin position="179"/>
        <end position="321"/>
    </location>
</feature>
<dbReference type="Proteomes" id="UP001484199">
    <property type="component" value="Chromosome"/>
</dbReference>
<keyword evidence="8" id="KW-0963">Cytoplasm</keyword>